<evidence type="ECO:0000313" key="4">
    <source>
        <dbReference type="Proteomes" id="UP001295794"/>
    </source>
</evidence>
<dbReference type="AlphaFoldDB" id="A0AAD2Q2W9"/>
<feature type="coiled-coil region" evidence="1">
    <location>
        <begin position="249"/>
        <end position="307"/>
    </location>
</feature>
<feature type="coiled-coil region" evidence="1">
    <location>
        <begin position="547"/>
        <end position="600"/>
    </location>
</feature>
<keyword evidence="4" id="KW-1185">Reference proteome</keyword>
<dbReference type="PANTHER" id="PTHR32046">
    <property type="entry name" value="G DOMAIN-CONTAINING PROTEIN"/>
    <property type="match status" value="1"/>
</dbReference>
<gene>
    <name evidence="3" type="ORF">MYCIT1_LOCUS11460</name>
</gene>
<protein>
    <recommendedName>
        <fullName evidence="2">G domain-containing protein</fullName>
    </recommendedName>
</protein>
<dbReference type="InterPro" id="IPR027417">
    <property type="entry name" value="P-loop_NTPase"/>
</dbReference>
<sequence>MRTTSLEYDPPRYEEHGPTSYAEAVSGYFSPKIPDDDDIAIAVMGQTGSGKTTFINLVSGSNLSVGNGLRSDGDAVQSSDPFLLEGHMVTLIDTPGFDNSTLSEADVLNKIAAYLSTEYEDGKTLAGVIYIHRISDVRMSGISTRNFRTFRQLCGDSTLKNLVVMTNMWSKVRGDIGAAREKELSSDSRFFKPVMDKGAQMVRHDNTISSARKILLQLIGNRPVPLQIQAELVDEKKDIPQTAAGEELKRQLHEKIRGTQNDLSKLALEMNEFQDDPEAIESVQRDQAQAKREIQRTRSEMQNMSANYRLSKADLRRRKSARVPAPINESSDSEQEIAVAVMGATGAGKSTFINLVSGSHLQVGDSLESCTGAVMSAPLFQLDGHWVSLIDTPGFDDTNLSDTEVLTKIASFLSATYAAGVKLAGVIYMHRISDVRMGGISTRNFRMFRQLCGDQTLKNVVIVTNMWDAAGLKLGEAREKELATDDRFFKPVIAKGARMLRHDKGLISAQSILREIIGNVPATLQIQRELVDEKKAITDTAAGVTLNKEIADMVRKHKDEIRTLQREMRDAIRQRDEEARRELEAETGKLRSEIGRLEEDSQRLAADYNARKAEMDRRLCQVEDRANSRVAMAESKLEYGMDIFQRRNGDLERRLAEHEAKHQKKSRKVLNALSRTVDGLFAPSR</sequence>
<dbReference type="PANTHER" id="PTHR32046:SF11">
    <property type="entry name" value="IMMUNE-ASSOCIATED NUCLEOTIDE-BINDING PROTEIN 10-LIKE"/>
    <property type="match status" value="1"/>
</dbReference>
<organism evidence="3 4">
    <name type="scientific">Mycena citricolor</name>
    <dbReference type="NCBI Taxonomy" id="2018698"/>
    <lineage>
        <taxon>Eukaryota</taxon>
        <taxon>Fungi</taxon>
        <taxon>Dikarya</taxon>
        <taxon>Basidiomycota</taxon>
        <taxon>Agaricomycotina</taxon>
        <taxon>Agaricomycetes</taxon>
        <taxon>Agaricomycetidae</taxon>
        <taxon>Agaricales</taxon>
        <taxon>Marasmiineae</taxon>
        <taxon>Mycenaceae</taxon>
        <taxon>Mycena</taxon>
    </lineage>
</organism>
<evidence type="ECO:0000259" key="2">
    <source>
        <dbReference type="Pfam" id="PF01926"/>
    </source>
</evidence>
<feature type="domain" description="G" evidence="2">
    <location>
        <begin position="339"/>
        <end position="400"/>
    </location>
</feature>
<feature type="coiled-coil region" evidence="1">
    <location>
        <begin position="641"/>
        <end position="668"/>
    </location>
</feature>
<dbReference type="EMBL" id="CAVNYO010000138">
    <property type="protein sequence ID" value="CAK5268317.1"/>
    <property type="molecule type" value="Genomic_DNA"/>
</dbReference>
<dbReference type="InterPro" id="IPR006073">
    <property type="entry name" value="GTP-bd"/>
</dbReference>
<reference evidence="3" key="1">
    <citation type="submission" date="2023-11" db="EMBL/GenBank/DDBJ databases">
        <authorList>
            <person name="De Vega J J."/>
            <person name="De Vega J J."/>
        </authorList>
    </citation>
    <scope>NUCLEOTIDE SEQUENCE</scope>
</reference>
<evidence type="ECO:0000313" key="3">
    <source>
        <dbReference type="EMBL" id="CAK5268317.1"/>
    </source>
</evidence>
<name>A0AAD2Q2W9_9AGAR</name>
<dbReference type="GO" id="GO:0005525">
    <property type="term" value="F:GTP binding"/>
    <property type="evidence" value="ECO:0007669"/>
    <property type="project" value="InterPro"/>
</dbReference>
<dbReference type="Gene3D" id="3.40.50.300">
    <property type="entry name" value="P-loop containing nucleotide triphosphate hydrolases"/>
    <property type="match status" value="2"/>
</dbReference>
<dbReference type="Proteomes" id="UP001295794">
    <property type="component" value="Unassembled WGS sequence"/>
</dbReference>
<proteinExistence type="predicted"/>
<evidence type="ECO:0000256" key="1">
    <source>
        <dbReference type="SAM" id="Coils"/>
    </source>
</evidence>
<accession>A0AAD2Q2W9</accession>
<keyword evidence="1" id="KW-0175">Coiled coil</keyword>
<comment type="caution">
    <text evidence="3">The sequence shown here is derived from an EMBL/GenBank/DDBJ whole genome shotgun (WGS) entry which is preliminary data.</text>
</comment>
<dbReference type="SUPFAM" id="SSF52540">
    <property type="entry name" value="P-loop containing nucleoside triphosphate hydrolases"/>
    <property type="match status" value="2"/>
</dbReference>
<dbReference type="Pfam" id="PF01926">
    <property type="entry name" value="MMR_HSR1"/>
    <property type="match status" value="1"/>
</dbReference>